<dbReference type="PANTHER" id="PTHR43352:SF1">
    <property type="entry name" value="ANTHRANILATE--COA LIGASE"/>
    <property type="match status" value="1"/>
</dbReference>
<evidence type="ECO:0000313" key="5">
    <source>
        <dbReference type="Proteomes" id="UP000660680"/>
    </source>
</evidence>
<dbReference type="PANTHER" id="PTHR43352">
    <property type="entry name" value="ACETYL-COA SYNTHETASE"/>
    <property type="match status" value="1"/>
</dbReference>
<proteinExistence type="predicted"/>
<organism evidence="4 5">
    <name type="scientific">Actinokineospora fastidiosa</name>
    <dbReference type="NCBI Taxonomy" id="1816"/>
    <lineage>
        <taxon>Bacteria</taxon>
        <taxon>Bacillati</taxon>
        <taxon>Actinomycetota</taxon>
        <taxon>Actinomycetes</taxon>
        <taxon>Pseudonocardiales</taxon>
        <taxon>Pseudonocardiaceae</taxon>
        <taxon>Actinokineospora</taxon>
    </lineage>
</organism>
<reference evidence="4" key="2">
    <citation type="submission" date="2020-09" db="EMBL/GenBank/DDBJ databases">
        <authorList>
            <person name="Sun Q."/>
            <person name="Ohkuma M."/>
        </authorList>
    </citation>
    <scope>NUCLEOTIDE SEQUENCE</scope>
    <source>
        <strain evidence="4">JCM 3276</strain>
    </source>
</reference>
<dbReference type="RefSeq" id="WP_189214237.1">
    <property type="nucleotide sequence ID" value="NZ_BMRB01000011.1"/>
</dbReference>
<dbReference type="EMBL" id="BMRB01000011">
    <property type="protein sequence ID" value="GGS59241.1"/>
    <property type="molecule type" value="Genomic_DNA"/>
</dbReference>
<reference evidence="4" key="1">
    <citation type="journal article" date="2014" name="Int. J. Syst. Evol. Microbiol.">
        <title>Complete genome sequence of Corynebacterium casei LMG S-19264T (=DSM 44701T), isolated from a smear-ripened cheese.</title>
        <authorList>
            <consortium name="US DOE Joint Genome Institute (JGI-PGF)"/>
            <person name="Walter F."/>
            <person name="Albersmeier A."/>
            <person name="Kalinowski J."/>
            <person name="Ruckert C."/>
        </authorList>
    </citation>
    <scope>NUCLEOTIDE SEQUENCE</scope>
    <source>
        <strain evidence="4">JCM 3276</strain>
    </source>
</reference>
<keyword evidence="5" id="KW-1185">Reference proteome</keyword>
<keyword evidence="1 4" id="KW-0436">Ligase</keyword>
<dbReference type="GO" id="GO:0016405">
    <property type="term" value="F:CoA-ligase activity"/>
    <property type="evidence" value="ECO:0007669"/>
    <property type="project" value="InterPro"/>
</dbReference>
<dbReference type="InterPro" id="IPR011957">
    <property type="entry name" value="Benz_CoA_lig"/>
</dbReference>
<dbReference type="GO" id="GO:0016878">
    <property type="term" value="F:acid-thiol ligase activity"/>
    <property type="evidence" value="ECO:0007669"/>
    <property type="project" value="TreeGrafter"/>
</dbReference>
<dbReference type="InterPro" id="IPR025110">
    <property type="entry name" value="AMP-bd_C"/>
</dbReference>
<comment type="caution">
    <text evidence="4">The sequence shown here is derived from an EMBL/GenBank/DDBJ whole genome shotgun (WGS) entry which is preliminary data.</text>
</comment>
<dbReference type="Gene3D" id="3.40.50.980">
    <property type="match status" value="1"/>
</dbReference>
<dbReference type="SUPFAM" id="SSF56801">
    <property type="entry name" value="Acetyl-CoA synthetase-like"/>
    <property type="match status" value="1"/>
</dbReference>
<dbReference type="NCBIfam" id="TIGR02262">
    <property type="entry name" value="benz_CoA_lig"/>
    <property type="match status" value="1"/>
</dbReference>
<dbReference type="Gene3D" id="3.30.300.30">
    <property type="match status" value="1"/>
</dbReference>
<dbReference type="Pfam" id="PF13193">
    <property type="entry name" value="AMP-binding_C"/>
    <property type="match status" value="1"/>
</dbReference>
<gene>
    <name evidence="4" type="primary">badA</name>
    <name evidence="4" type="ORF">GCM10010171_62710</name>
</gene>
<dbReference type="GO" id="GO:0044550">
    <property type="term" value="P:secondary metabolite biosynthetic process"/>
    <property type="evidence" value="ECO:0007669"/>
    <property type="project" value="TreeGrafter"/>
</dbReference>
<evidence type="ECO:0000259" key="3">
    <source>
        <dbReference type="Pfam" id="PF13193"/>
    </source>
</evidence>
<sequence length="499" mass="53407">MDANIAARFLDAALDRGDGPRTALLTTDGPITYAELTERANRLAGVLRALGVRQGDRVLLALSDGLDFVAAWFGAQRAGAVTAEVYTFLPAKDLAYFIGYTDATVVIVDPLTIDRVREAGTGGRRVLVADAGGRDLRDNEFDLDVLAEAATPEAETAPVGLDDEVLWKFTTGSTGRPKACVHTARSPLFSNLAYAQGVLALDRDDVVLPVPKLFFGYARDLAALFPFGAGGAGVVFPERTTPERVFDLIAEHRPTILVNVPTMMSAMVAHPSDQDLSCLRLCTSAGEALPRELHRKWMDRFGVEVVDGMGSSEAYHIFLSNRPGTPRPGTIGVPVPGYTARVVDPDGAEVPDGTVGALEVTGDSVALRYEGDPDKTALTFPAPGTVRTADLVTRGPDGAFTYRGRADDLLKVSGVWVAPAEIEHCLIGHPAVVECAVAGHDTDGLTRLWAYVVGDGVEGEELREYVRARLSPHKTPEKVVFLAELPRTANGKLDRRALP</sequence>
<accession>A0A918GSX3</accession>
<dbReference type="Pfam" id="PF00501">
    <property type="entry name" value="AMP-binding"/>
    <property type="match status" value="1"/>
</dbReference>
<protein>
    <submittedName>
        <fullName evidence="4">Benzoate--CoA ligase</fullName>
    </submittedName>
</protein>
<feature type="domain" description="AMP-binding enzyme C-terminal" evidence="3">
    <location>
        <begin position="421"/>
        <end position="492"/>
    </location>
</feature>
<dbReference type="Gene3D" id="2.30.38.10">
    <property type="entry name" value="Luciferase, Domain 3"/>
    <property type="match status" value="1"/>
</dbReference>
<dbReference type="InterPro" id="IPR000873">
    <property type="entry name" value="AMP-dep_synth/lig_dom"/>
</dbReference>
<name>A0A918GSX3_9PSEU</name>
<evidence type="ECO:0000259" key="2">
    <source>
        <dbReference type="Pfam" id="PF00501"/>
    </source>
</evidence>
<dbReference type="InterPro" id="IPR045851">
    <property type="entry name" value="AMP-bd_C_sf"/>
</dbReference>
<feature type="domain" description="AMP-dependent synthetase/ligase" evidence="2">
    <location>
        <begin position="20"/>
        <end position="369"/>
    </location>
</feature>
<dbReference type="Proteomes" id="UP000660680">
    <property type="component" value="Unassembled WGS sequence"/>
</dbReference>
<dbReference type="GO" id="GO:0005524">
    <property type="term" value="F:ATP binding"/>
    <property type="evidence" value="ECO:0007669"/>
    <property type="project" value="InterPro"/>
</dbReference>
<dbReference type="Gene3D" id="3.40.50.12820">
    <property type="match status" value="1"/>
</dbReference>
<dbReference type="AlphaFoldDB" id="A0A918GSX3"/>
<evidence type="ECO:0000256" key="1">
    <source>
        <dbReference type="ARBA" id="ARBA00022598"/>
    </source>
</evidence>
<evidence type="ECO:0000313" key="4">
    <source>
        <dbReference type="EMBL" id="GGS59241.1"/>
    </source>
</evidence>